<dbReference type="InterPro" id="IPR029489">
    <property type="entry name" value="OGT/SEC/SPY_C"/>
</dbReference>
<dbReference type="Pfam" id="PF13844">
    <property type="entry name" value="Glyco_transf_41"/>
    <property type="match status" value="2"/>
</dbReference>
<keyword evidence="4" id="KW-0328">Glycosyltransferase</keyword>
<feature type="domain" description="O-GlcNAc transferase C-terminal" evidence="9">
    <location>
        <begin position="348"/>
        <end position="490"/>
    </location>
</feature>
<proteinExistence type="inferred from homology"/>
<dbReference type="Gene3D" id="3.40.50.11380">
    <property type="match status" value="1"/>
</dbReference>
<dbReference type="InterPro" id="IPR013105">
    <property type="entry name" value="TPR_2"/>
</dbReference>
<evidence type="ECO:0000313" key="11">
    <source>
        <dbReference type="Proteomes" id="UP000214646"/>
    </source>
</evidence>
<evidence type="ECO:0000256" key="6">
    <source>
        <dbReference type="ARBA" id="ARBA00022737"/>
    </source>
</evidence>
<evidence type="ECO:0000256" key="2">
    <source>
        <dbReference type="ARBA" id="ARBA00005386"/>
    </source>
</evidence>
<evidence type="ECO:0000256" key="1">
    <source>
        <dbReference type="ARBA" id="ARBA00004922"/>
    </source>
</evidence>
<keyword evidence="5" id="KW-0808">Transferase</keyword>
<dbReference type="PROSITE" id="PS50005">
    <property type="entry name" value="TPR"/>
    <property type="match status" value="6"/>
</dbReference>
<dbReference type="RefSeq" id="WP_238602561.1">
    <property type="nucleotide sequence ID" value="NZ_NIDE01000004.1"/>
</dbReference>
<feature type="repeat" description="TPR" evidence="8">
    <location>
        <begin position="198"/>
        <end position="231"/>
    </location>
</feature>
<dbReference type="GO" id="GO:0097363">
    <property type="term" value="F:protein O-acetylglucosaminyltransferase activity"/>
    <property type="evidence" value="ECO:0007669"/>
    <property type="project" value="UniProtKB-EC"/>
</dbReference>
<reference evidence="11" key="1">
    <citation type="submission" date="2017-06" db="EMBL/GenBank/DDBJ databases">
        <title>Genome analysis of Fimbriiglobus ruber SP5, the first member of the order Planctomycetales with confirmed chitinolytic capability.</title>
        <authorList>
            <person name="Ravin N.V."/>
            <person name="Rakitin A.L."/>
            <person name="Ivanova A.A."/>
            <person name="Beletsky A.V."/>
            <person name="Kulichevskaya I.S."/>
            <person name="Mardanov A.V."/>
            <person name="Dedysh S.N."/>
        </authorList>
    </citation>
    <scope>NUCLEOTIDE SEQUENCE [LARGE SCALE GENOMIC DNA]</scope>
    <source>
        <strain evidence="11">SP5</strain>
    </source>
</reference>
<dbReference type="PANTHER" id="PTHR44835">
    <property type="entry name" value="UDP-N-ACETYLGLUCOSAMINE--PEPTIDE N-ACETYLGLUCOSAMINYLTRANSFERASE SPINDLY-RELATED"/>
    <property type="match status" value="1"/>
</dbReference>
<evidence type="ECO:0000313" key="10">
    <source>
        <dbReference type="EMBL" id="OWK43060.1"/>
    </source>
</evidence>
<dbReference type="Pfam" id="PF13414">
    <property type="entry name" value="TPR_11"/>
    <property type="match status" value="1"/>
</dbReference>
<dbReference type="Proteomes" id="UP000214646">
    <property type="component" value="Unassembled WGS sequence"/>
</dbReference>
<dbReference type="InterPro" id="IPR011990">
    <property type="entry name" value="TPR-like_helical_dom_sf"/>
</dbReference>
<dbReference type="SMART" id="SM00028">
    <property type="entry name" value="TPR"/>
    <property type="match status" value="8"/>
</dbReference>
<protein>
    <recommendedName>
        <fullName evidence="3">protein O-GlcNAc transferase</fullName>
        <ecNumber evidence="3">2.4.1.255</ecNumber>
    </recommendedName>
</protein>
<comment type="similarity">
    <text evidence="2">Belongs to the glycosyltransferase 41 family. O-GlcNAc transferase subfamily.</text>
</comment>
<sequence length="710" mass="78109">MSVSAPRSAFAAPAGEIAPGAKPTMSELNDLFAKAVAKHQAGDFTAGEQMYRDILKKYPAHAPTLCNLGVMLVRANKLEEAANCYNLALAASPGHPDAHFNLGNLFRRNNQLREAATHYRECLSKAPNHSSASYNLGLTLAAAGDLFAAVDCFRAVTKLEPQNAEAFGRLGDALARTGRAAEGVTAFRKSVELKPTDPRGLYNLGLALTNAGNTAESHECIQKALKIKPDYAEAHNAFGLNLESMGRKDDALFHYQEAVRLKPNLADAWSNMGTNLSEQGRADDAIRCLRESLMHRAAAPPIHSNLLLMLNYSSHQSPAEIRDEHRVWAELFASPVPDVPPIPRPYDPDRRLRIGYVSADFRAHTVSGFIELLLKNHDRSQVEVYSYASVLRQDDTTEKLKKLSDHWRSVGGVPDGKVYETVRADNLDVLIDLGGHTAGNRMQVLAARPAPIQATLFGYPNTTGMKAVDFRITDPISDPPGATDDLYVEQPLHLPEVAWAYNPPENAPSVTPLPAAGKRQFTFGCLNNSAKISDLCLETWAKILQTVPGTKIVLLAGQSQAGAKRLHDRFVKAGVLRDRVEIVYRLPKDKYFEAYRNFDISLDPFPYNGGVTTADSLWMGVPVMTVAGMSYVSRQGTMVMSTLGLHDFIADSPEMLVQLAKEWTTRRTELAEIRAGLRDNLAKSPLADGPRYVRNLEAALRKVWRERLPK</sequence>
<feature type="repeat" description="TPR" evidence="8">
    <location>
        <begin position="130"/>
        <end position="163"/>
    </location>
</feature>
<evidence type="ECO:0000259" key="9">
    <source>
        <dbReference type="Pfam" id="PF13844"/>
    </source>
</evidence>
<name>A0A225DNK7_9BACT</name>
<dbReference type="SUPFAM" id="SSF48452">
    <property type="entry name" value="TPR-like"/>
    <property type="match status" value="2"/>
</dbReference>
<evidence type="ECO:0000256" key="4">
    <source>
        <dbReference type="ARBA" id="ARBA00022676"/>
    </source>
</evidence>
<dbReference type="InterPro" id="IPR051939">
    <property type="entry name" value="Glycosyltr_41/O-GlcNAc_trsf"/>
</dbReference>
<comment type="caution">
    <text evidence="10">The sequence shown here is derived from an EMBL/GenBank/DDBJ whole genome shotgun (WGS) entry which is preliminary data.</text>
</comment>
<dbReference type="Gene3D" id="1.25.40.10">
    <property type="entry name" value="Tetratricopeptide repeat domain"/>
    <property type="match status" value="3"/>
</dbReference>
<dbReference type="AlphaFoldDB" id="A0A225DNK7"/>
<dbReference type="EMBL" id="NIDE01000004">
    <property type="protein sequence ID" value="OWK43060.1"/>
    <property type="molecule type" value="Genomic_DNA"/>
</dbReference>
<comment type="pathway">
    <text evidence="1">Protein modification; protein glycosylation.</text>
</comment>
<dbReference type="EC" id="2.4.1.255" evidence="3"/>
<evidence type="ECO:0000256" key="3">
    <source>
        <dbReference type="ARBA" id="ARBA00011970"/>
    </source>
</evidence>
<dbReference type="Pfam" id="PF13181">
    <property type="entry name" value="TPR_8"/>
    <property type="match status" value="1"/>
</dbReference>
<gene>
    <name evidence="10" type="ORF">FRUB_02659</name>
</gene>
<accession>A0A225DNK7</accession>
<dbReference type="InterPro" id="IPR019734">
    <property type="entry name" value="TPR_rpt"/>
</dbReference>
<evidence type="ECO:0000256" key="5">
    <source>
        <dbReference type="ARBA" id="ARBA00022679"/>
    </source>
</evidence>
<feature type="domain" description="O-GlcNAc transferase C-terminal" evidence="9">
    <location>
        <begin position="523"/>
        <end position="696"/>
    </location>
</feature>
<evidence type="ECO:0000256" key="8">
    <source>
        <dbReference type="PROSITE-ProRule" id="PRU00339"/>
    </source>
</evidence>
<dbReference type="Pfam" id="PF13432">
    <property type="entry name" value="TPR_16"/>
    <property type="match status" value="1"/>
</dbReference>
<feature type="repeat" description="TPR" evidence="8">
    <location>
        <begin position="232"/>
        <end position="265"/>
    </location>
</feature>
<evidence type="ECO:0000256" key="7">
    <source>
        <dbReference type="ARBA" id="ARBA00022803"/>
    </source>
</evidence>
<dbReference type="Pfam" id="PF07719">
    <property type="entry name" value="TPR_2"/>
    <property type="match status" value="1"/>
</dbReference>
<dbReference type="Gene3D" id="3.40.50.2000">
    <property type="entry name" value="Glycogen Phosphorylase B"/>
    <property type="match status" value="1"/>
</dbReference>
<organism evidence="10 11">
    <name type="scientific">Fimbriiglobus ruber</name>
    <dbReference type="NCBI Taxonomy" id="1908690"/>
    <lineage>
        <taxon>Bacteria</taxon>
        <taxon>Pseudomonadati</taxon>
        <taxon>Planctomycetota</taxon>
        <taxon>Planctomycetia</taxon>
        <taxon>Gemmatales</taxon>
        <taxon>Gemmataceae</taxon>
        <taxon>Fimbriiglobus</taxon>
    </lineage>
</organism>
<feature type="repeat" description="TPR" evidence="8">
    <location>
        <begin position="164"/>
        <end position="197"/>
    </location>
</feature>
<keyword evidence="6" id="KW-0677">Repeat</keyword>
<dbReference type="PANTHER" id="PTHR44835:SF1">
    <property type="entry name" value="PROTEIN O-GLCNAC TRANSFERASE"/>
    <property type="match status" value="1"/>
</dbReference>
<keyword evidence="7 8" id="KW-0802">TPR repeat</keyword>
<feature type="repeat" description="TPR" evidence="8">
    <location>
        <begin position="96"/>
        <end position="129"/>
    </location>
</feature>
<keyword evidence="11" id="KW-1185">Reference proteome</keyword>
<feature type="repeat" description="TPR" evidence="8">
    <location>
        <begin position="62"/>
        <end position="95"/>
    </location>
</feature>